<feature type="region of interest" description="Disordered" evidence="3">
    <location>
        <begin position="631"/>
        <end position="742"/>
    </location>
</feature>
<dbReference type="InterPro" id="IPR051831">
    <property type="entry name" value="Bromodomain_contain_prot"/>
</dbReference>
<dbReference type="PANTHER" id="PTHR22881">
    <property type="entry name" value="BROMODOMAIN CONTAINING PROTEIN"/>
    <property type="match status" value="1"/>
</dbReference>
<dbReference type="EMBL" id="CP136890">
    <property type="protein sequence ID" value="WOK91853.1"/>
    <property type="molecule type" value="Genomic_DNA"/>
</dbReference>
<feature type="compositionally biased region" description="Basic and acidic residues" evidence="3">
    <location>
        <begin position="631"/>
        <end position="640"/>
    </location>
</feature>
<feature type="compositionally biased region" description="Basic and acidic residues" evidence="3">
    <location>
        <begin position="64"/>
        <end position="75"/>
    </location>
</feature>
<feature type="compositionally biased region" description="Acidic residues" evidence="3">
    <location>
        <begin position="51"/>
        <end position="63"/>
    </location>
</feature>
<evidence type="ECO:0000259" key="4">
    <source>
        <dbReference type="PROSITE" id="PS50014"/>
    </source>
</evidence>
<dbReference type="SUPFAM" id="SSF47370">
    <property type="entry name" value="Bromodomain"/>
    <property type="match status" value="1"/>
</dbReference>
<feature type="compositionally biased region" description="Polar residues" evidence="3">
    <location>
        <begin position="641"/>
        <end position="676"/>
    </location>
</feature>
<protein>
    <recommendedName>
        <fullName evidence="4">Bromo domain-containing protein</fullName>
    </recommendedName>
</protein>
<dbReference type="PANTHER" id="PTHR22881:SF42">
    <property type="entry name" value="DNA-BINDING BROMODOMAIN-CONTAINING PROTEIN"/>
    <property type="match status" value="1"/>
</dbReference>
<evidence type="ECO:0000256" key="3">
    <source>
        <dbReference type="SAM" id="MobiDB-lite"/>
    </source>
</evidence>
<evidence type="ECO:0000256" key="1">
    <source>
        <dbReference type="ARBA" id="ARBA00023117"/>
    </source>
</evidence>
<feature type="compositionally biased region" description="Acidic residues" evidence="3">
    <location>
        <begin position="119"/>
        <end position="132"/>
    </location>
</feature>
<dbReference type="PRINTS" id="PR00503">
    <property type="entry name" value="BROMODOMAIN"/>
</dbReference>
<accession>A0AAQ3PXC5</accession>
<feature type="region of interest" description="Disordered" evidence="3">
    <location>
        <begin position="521"/>
        <end position="573"/>
    </location>
</feature>
<feature type="compositionally biased region" description="Basic and acidic residues" evidence="3">
    <location>
        <begin position="133"/>
        <end position="149"/>
    </location>
</feature>
<feature type="compositionally biased region" description="Polar residues" evidence="3">
    <location>
        <begin position="357"/>
        <end position="372"/>
    </location>
</feature>
<evidence type="ECO:0000313" key="5">
    <source>
        <dbReference type="EMBL" id="WOK91853.1"/>
    </source>
</evidence>
<dbReference type="InterPro" id="IPR036427">
    <property type="entry name" value="Bromodomain-like_sf"/>
</dbReference>
<dbReference type="Gene3D" id="1.20.920.10">
    <property type="entry name" value="Bromodomain-like"/>
    <property type="match status" value="1"/>
</dbReference>
<gene>
    <name evidence="5" type="ORF">Cni_G00544</name>
</gene>
<keyword evidence="1 2" id="KW-0103">Bromodomain</keyword>
<dbReference type="AlphaFoldDB" id="A0AAQ3PXC5"/>
<evidence type="ECO:0000256" key="2">
    <source>
        <dbReference type="PROSITE-ProRule" id="PRU00035"/>
    </source>
</evidence>
<feature type="compositionally biased region" description="Polar residues" evidence="3">
    <location>
        <begin position="532"/>
        <end position="543"/>
    </location>
</feature>
<keyword evidence="6" id="KW-1185">Reference proteome</keyword>
<dbReference type="InterPro" id="IPR001487">
    <property type="entry name" value="Bromodomain"/>
</dbReference>
<feature type="compositionally biased region" description="Low complexity" evidence="3">
    <location>
        <begin position="714"/>
        <end position="730"/>
    </location>
</feature>
<feature type="compositionally biased region" description="Basic and acidic residues" evidence="3">
    <location>
        <begin position="88"/>
        <end position="100"/>
    </location>
</feature>
<proteinExistence type="predicted"/>
<dbReference type="CDD" id="cd04369">
    <property type="entry name" value="Bromodomain"/>
    <property type="match status" value="1"/>
</dbReference>
<sequence length="897" mass="98857">MMAAAAKKRGRPRKRPEGGRLHHSPSPPPPKAEPRRTLRPLRRRPLHDFADFDDYLDEEEEEEQERREKRRKLEFLLRLPPPIPTSSEKVKDERLRRAEPVTRGSSSRSSSASSSSHVDDDDDEGDEDEEVVKEEAIKPPRKPQFDKCYDAPCSGGSGDREKRRKNVLQASNGFTSGVLTSSQAGGIPLPERKLLEAILDKIQKKDTYGVFAEPVDPEELPDYYDVIEHPMDFGTVRKKLASNAYHLFEQFQDDVFLICSNAMQYNAPNTIYYRQARSMQDMGRKEFQKIRTESKCIETDSKCEEKISFNSKVLPNCPPGVMQEPFVSEISSAAILASRGDACTGSTVAEVSGAQPAATSNALADGSSSLGESRSEKVVDLNVRNSPSKLGKKLFEVDEDRRATYNICNQQPLAEPTPVYDILEGEERQMVAVGLDAEYSYARSLARFAVNLGPIAWRVASQRIQSALPSGVMFGPGWVGEYEPPFTSIFSSEKHARLQQHQLDAHNSKMPLKMDKVTATGKKTSGIDDSKQYNIQSQLGTRTYSRDSDPVERGSSSCVVTGARQQQSNVTSSVQVNTDVTMSQQQNKQVDRLQEHQPSSSFSRFANQTFKRPEVSTGISSSVSPTIASLDRKPLHHESQKQTGTTVPCNTTNGLRVNDGELSNGNVLMSSTSNSLDDSKRVVANHQHGTVGDCRTLGSHEHGPGDPSRSKGFPIKNLISPNISSNSLKPYPSTVPPSSTECSDNTVTAAAARAWMSIGASSQSKLSVDTMGFCYSPSGSACTSFNGPWRTQISSSRISDASKTAPQAFRQPIQVVGLEPQVHNRGLMIFPQLAVSDMSRFQGQIPWQGLVPQTQNKQNQNICPPDLNISFQPPGSPIRNSPRMHKDAQQPDLALQL</sequence>
<organism evidence="5 6">
    <name type="scientific">Canna indica</name>
    <name type="common">Indian-shot</name>
    <dbReference type="NCBI Taxonomy" id="4628"/>
    <lineage>
        <taxon>Eukaryota</taxon>
        <taxon>Viridiplantae</taxon>
        <taxon>Streptophyta</taxon>
        <taxon>Embryophyta</taxon>
        <taxon>Tracheophyta</taxon>
        <taxon>Spermatophyta</taxon>
        <taxon>Magnoliopsida</taxon>
        <taxon>Liliopsida</taxon>
        <taxon>Zingiberales</taxon>
        <taxon>Cannaceae</taxon>
        <taxon>Canna</taxon>
    </lineage>
</organism>
<dbReference type="Pfam" id="PF00439">
    <property type="entry name" value="Bromodomain"/>
    <property type="match status" value="1"/>
</dbReference>
<feature type="region of interest" description="Disordered" evidence="3">
    <location>
        <begin position="354"/>
        <end position="375"/>
    </location>
</feature>
<dbReference type="PROSITE" id="PS00633">
    <property type="entry name" value="BROMODOMAIN_1"/>
    <property type="match status" value="1"/>
</dbReference>
<feature type="compositionally biased region" description="Basic residues" evidence="3">
    <location>
        <begin position="1"/>
        <end position="14"/>
    </location>
</feature>
<dbReference type="Proteomes" id="UP001327560">
    <property type="component" value="Chromosome 1"/>
</dbReference>
<evidence type="ECO:0000313" key="6">
    <source>
        <dbReference type="Proteomes" id="UP001327560"/>
    </source>
</evidence>
<reference evidence="5 6" key="1">
    <citation type="submission" date="2023-10" db="EMBL/GenBank/DDBJ databases">
        <title>Chromosome-scale genome assembly provides insights into flower coloration mechanisms of Canna indica.</title>
        <authorList>
            <person name="Li C."/>
        </authorList>
    </citation>
    <scope>NUCLEOTIDE SEQUENCE [LARGE SCALE GENOMIC DNA]</scope>
    <source>
        <tissue evidence="5">Flower</tissue>
    </source>
</reference>
<feature type="region of interest" description="Disordered" evidence="3">
    <location>
        <begin position="870"/>
        <end position="897"/>
    </location>
</feature>
<feature type="region of interest" description="Disordered" evidence="3">
    <location>
        <begin position="1"/>
        <end position="163"/>
    </location>
</feature>
<feature type="compositionally biased region" description="Low complexity" evidence="3">
    <location>
        <begin position="105"/>
        <end position="116"/>
    </location>
</feature>
<name>A0AAQ3PXC5_9LILI</name>
<dbReference type="SMART" id="SM00297">
    <property type="entry name" value="BROMO"/>
    <property type="match status" value="1"/>
</dbReference>
<dbReference type="InterPro" id="IPR018359">
    <property type="entry name" value="Bromodomain_CS"/>
</dbReference>
<dbReference type="PROSITE" id="PS50014">
    <property type="entry name" value="BROMODOMAIN_2"/>
    <property type="match status" value="1"/>
</dbReference>
<feature type="domain" description="Bromo" evidence="4">
    <location>
        <begin position="203"/>
        <end position="273"/>
    </location>
</feature>